<name>A0A517M4U1_9BACT</name>
<proteinExistence type="predicted"/>
<evidence type="ECO:0000256" key="1">
    <source>
        <dbReference type="SAM" id="Phobius"/>
    </source>
</evidence>
<keyword evidence="1" id="KW-1133">Transmembrane helix</keyword>
<dbReference type="AlphaFoldDB" id="A0A517M4U1"/>
<keyword evidence="1" id="KW-0812">Transmembrane</keyword>
<feature type="transmembrane region" description="Helical" evidence="1">
    <location>
        <begin position="7"/>
        <end position="25"/>
    </location>
</feature>
<protein>
    <submittedName>
        <fullName evidence="2">Uncharacterized protein</fullName>
    </submittedName>
</protein>
<dbReference type="Proteomes" id="UP000319557">
    <property type="component" value="Chromosome"/>
</dbReference>
<evidence type="ECO:0000313" key="3">
    <source>
        <dbReference type="Proteomes" id="UP000319557"/>
    </source>
</evidence>
<keyword evidence="3" id="KW-1185">Reference proteome</keyword>
<reference evidence="2 3" key="1">
    <citation type="submission" date="2019-02" db="EMBL/GenBank/DDBJ databases">
        <title>Deep-cultivation of Planctomycetes and their phenomic and genomic characterization uncovers novel biology.</title>
        <authorList>
            <person name="Wiegand S."/>
            <person name="Jogler M."/>
            <person name="Boedeker C."/>
            <person name="Pinto D."/>
            <person name="Vollmers J."/>
            <person name="Rivas-Marin E."/>
            <person name="Kohn T."/>
            <person name="Peeters S.H."/>
            <person name="Heuer A."/>
            <person name="Rast P."/>
            <person name="Oberbeckmann S."/>
            <person name="Bunk B."/>
            <person name="Jeske O."/>
            <person name="Meyerdierks A."/>
            <person name="Storesund J.E."/>
            <person name="Kallscheuer N."/>
            <person name="Luecker S."/>
            <person name="Lage O.M."/>
            <person name="Pohl T."/>
            <person name="Merkel B.J."/>
            <person name="Hornburger P."/>
            <person name="Mueller R.-W."/>
            <person name="Bruemmer F."/>
            <person name="Labrenz M."/>
            <person name="Spormann A.M."/>
            <person name="Op den Camp H."/>
            <person name="Overmann J."/>
            <person name="Amann R."/>
            <person name="Jetten M.S.M."/>
            <person name="Mascher T."/>
            <person name="Medema M.H."/>
            <person name="Devos D.P."/>
            <person name="Kaster A.-K."/>
            <person name="Ovreas L."/>
            <person name="Rohde M."/>
            <person name="Galperin M.Y."/>
            <person name="Jogler C."/>
        </authorList>
    </citation>
    <scope>NUCLEOTIDE SEQUENCE [LARGE SCALE GENOMIC DNA]</scope>
    <source>
        <strain evidence="2 3">EC9</strain>
    </source>
</reference>
<dbReference type="RefSeq" id="WP_145347819.1">
    <property type="nucleotide sequence ID" value="NZ_CP036261.1"/>
</dbReference>
<dbReference type="OrthoDB" id="278280at2"/>
<dbReference type="InterPro" id="IPR013783">
    <property type="entry name" value="Ig-like_fold"/>
</dbReference>
<gene>
    <name evidence="2" type="ORF">EC9_40850</name>
</gene>
<dbReference type="KEGG" id="ruv:EC9_40850"/>
<dbReference type="EMBL" id="CP036261">
    <property type="protein sequence ID" value="QDS89884.1"/>
    <property type="molecule type" value="Genomic_DNA"/>
</dbReference>
<dbReference type="Gene3D" id="2.60.40.10">
    <property type="entry name" value="Immunoglobulins"/>
    <property type="match status" value="1"/>
</dbReference>
<evidence type="ECO:0000313" key="2">
    <source>
        <dbReference type="EMBL" id="QDS89884.1"/>
    </source>
</evidence>
<accession>A0A517M4U1</accession>
<sequence>MNQREKLLVYLVGGLVVAVGLQFSLSGYRSGLQTRANKLRNLEDKLIDQQEQEFAGLQAETQIAEYRRRSLPSDPQRAQAEYKEWLEKLVSQSGLQNRAVDYVGEQGSNKLYRVYTFRIGGVGNIQKVSEFLTAFHEKNYLQRAKKLVLRPSSEEGKLLMNIDVEAIALADAARDQPAPSTTDPRVDGVAPLLVEAIVNRNMFSPANQPPRYSGEKTLTASIDTDFSKRLKFDDPDKDHRVEYEVVGDLPAGMQFSRGELIGRPKEKGEFDIKVRAWDNGLPSREIETMLVFKVGDPPPEPVVAEGPPPFDESQQAVLTGLVQSRGQWSAWIRVRTQNKLLKLKVGDTFKVGSIEGTIVEVTDRFAVFESDDQRFILRHDRSLADAKADDLN</sequence>
<keyword evidence="1" id="KW-0472">Membrane</keyword>
<organism evidence="2 3">
    <name type="scientific">Rosistilla ulvae</name>
    <dbReference type="NCBI Taxonomy" id="1930277"/>
    <lineage>
        <taxon>Bacteria</taxon>
        <taxon>Pseudomonadati</taxon>
        <taxon>Planctomycetota</taxon>
        <taxon>Planctomycetia</taxon>
        <taxon>Pirellulales</taxon>
        <taxon>Pirellulaceae</taxon>
        <taxon>Rosistilla</taxon>
    </lineage>
</organism>